<dbReference type="GO" id="GO:0071949">
    <property type="term" value="F:FAD binding"/>
    <property type="evidence" value="ECO:0007669"/>
    <property type="project" value="InterPro"/>
</dbReference>
<evidence type="ECO:0000256" key="3">
    <source>
        <dbReference type="ARBA" id="ARBA00023002"/>
    </source>
</evidence>
<evidence type="ECO:0000256" key="2">
    <source>
        <dbReference type="ARBA" id="ARBA00022827"/>
    </source>
</evidence>
<dbReference type="SMART" id="SM01092">
    <property type="entry name" value="CO_deh_flav_C"/>
    <property type="match status" value="1"/>
</dbReference>
<dbReference type="Pfam" id="PF00941">
    <property type="entry name" value="FAD_binding_5"/>
    <property type="match status" value="1"/>
</dbReference>
<dbReference type="RefSeq" id="WP_034718358.1">
    <property type="nucleotide sequence ID" value="NZ_AWQS01000139.1"/>
</dbReference>
<organism evidence="5 6">
    <name type="scientific">Intrasporangium chromatireducens Q5-1</name>
    <dbReference type="NCBI Taxonomy" id="584657"/>
    <lineage>
        <taxon>Bacteria</taxon>
        <taxon>Bacillati</taxon>
        <taxon>Actinomycetota</taxon>
        <taxon>Actinomycetes</taxon>
        <taxon>Micrococcales</taxon>
        <taxon>Intrasporangiaceae</taxon>
        <taxon>Intrasporangium</taxon>
    </lineage>
</organism>
<keyword evidence="2" id="KW-0274">FAD</keyword>
<dbReference type="InterPro" id="IPR016166">
    <property type="entry name" value="FAD-bd_PCMH"/>
</dbReference>
<feature type="domain" description="FAD-binding PCMH-type" evidence="4">
    <location>
        <begin position="1"/>
        <end position="183"/>
    </location>
</feature>
<dbReference type="InterPro" id="IPR036318">
    <property type="entry name" value="FAD-bd_PCMH-like_sf"/>
</dbReference>
<keyword evidence="1" id="KW-0285">Flavoprotein</keyword>
<dbReference type="InterPro" id="IPR002346">
    <property type="entry name" value="Mopterin_DH_FAD-bd"/>
</dbReference>
<dbReference type="GO" id="GO:0016491">
    <property type="term" value="F:oxidoreductase activity"/>
    <property type="evidence" value="ECO:0007669"/>
    <property type="project" value="UniProtKB-KW"/>
</dbReference>
<dbReference type="Gene3D" id="3.30.390.50">
    <property type="entry name" value="CO dehydrogenase flavoprotein, C-terminal domain"/>
    <property type="match status" value="1"/>
</dbReference>
<protein>
    <submittedName>
        <fullName evidence="5">Carbon monoxide dehydrogenase</fullName>
    </submittedName>
</protein>
<sequence>MKPAPFAYLRARSVAEALEMLGASAHRDADAHTKVLAGGQSLLTLMNLRLARPDQLVDIGGLMELSRTFEDTDSVVLGALVRHRTLETDPKLGKRLPLVAAAAGQIGHVAIRNRGTLGGSLSHADPAAELPLAMLVHEAVIHVESATSGRRTIRAEDFVESIFTTTMQADELLTWVTVPSARPGQGWGFVEFAPRIGDYAQAGAACLVTVAPDGSVAAIRAGLLAAADRPLVVSEPGDEVSGIPTHETWERLAAHWTRNLEPLTDDPDHTRHLCRAALSQALADAYRRARTDQEEAA</sequence>
<gene>
    <name evidence="5" type="ORF">N864_06625</name>
</gene>
<dbReference type="SUPFAM" id="SSF56176">
    <property type="entry name" value="FAD-binding/transporter-associated domain-like"/>
    <property type="match status" value="1"/>
</dbReference>
<accession>W9GGJ2</accession>
<keyword evidence="3" id="KW-0560">Oxidoreductase</keyword>
<evidence type="ECO:0000313" key="6">
    <source>
        <dbReference type="Proteomes" id="UP000019494"/>
    </source>
</evidence>
<dbReference type="Proteomes" id="UP000019494">
    <property type="component" value="Unassembled WGS sequence"/>
</dbReference>
<proteinExistence type="predicted"/>
<dbReference type="SUPFAM" id="SSF55447">
    <property type="entry name" value="CO dehydrogenase flavoprotein C-terminal domain-like"/>
    <property type="match status" value="1"/>
</dbReference>
<dbReference type="InterPro" id="IPR036683">
    <property type="entry name" value="CO_DH_flav_C_dom_sf"/>
</dbReference>
<dbReference type="InterPro" id="IPR016169">
    <property type="entry name" value="FAD-bd_PCMH_sub2"/>
</dbReference>
<evidence type="ECO:0000259" key="4">
    <source>
        <dbReference type="PROSITE" id="PS51387"/>
    </source>
</evidence>
<dbReference type="InterPro" id="IPR005107">
    <property type="entry name" value="CO_DH_flav_C"/>
</dbReference>
<dbReference type="OrthoDB" id="9793944at2"/>
<dbReference type="InterPro" id="IPR016167">
    <property type="entry name" value="FAD-bd_PCMH_sub1"/>
</dbReference>
<evidence type="ECO:0000256" key="1">
    <source>
        <dbReference type="ARBA" id="ARBA00022630"/>
    </source>
</evidence>
<keyword evidence="6" id="KW-1185">Reference proteome</keyword>
<dbReference type="EMBL" id="AWQS01000139">
    <property type="protein sequence ID" value="EWT05175.1"/>
    <property type="molecule type" value="Genomic_DNA"/>
</dbReference>
<reference evidence="6" key="1">
    <citation type="submission" date="2013-08" db="EMBL/GenBank/DDBJ databases">
        <title>Intrasporangium oryzae NRRL B-24470.</title>
        <authorList>
            <person name="Liu H."/>
            <person name="Wang G."/>
        </authorList>
    </citation>
    <scope>NUCLEOTIDE SEQUENCE [LARGE SCALE GENOMIC DNA]</scope>
    <source>
        <strain evidence="6">Q5-1</strain>
    </source>
</reference>
<name>W9GGJ2_9MICO</name>
<dbReference type="Gene3D" id="3.30.43.10">
    <property type="entry name" value="Uridine Diphospho-n-acetylenolpyruvylglucosamine Reductase, domain 2"/>
    <property type="match status" value="1"/>
</dbReference>
<dbReference type="PATRIC" id="fig|584657.3.peg.2945"/>
<dbReference type="InterPro" id="IPR051312">
    <property type="entry name" value="Diverse_Substr_Oxidored"/>
</dbReference>
<dbReference type="PANTHER" id="PTHR42659">
    <property type="entry name" value="XANTHINE DEHYDROGENASE SUBUNIT C-RELATED"/>
    <property type="match status" value="1"/>
</dbReference>
<dbReference type="PANTHER" id="PTHR42659:SF2">
    <property type="entry name" value="XANTHINE DEHYDROGENASE SUBUNIT C-RELATED"/>
    <property type="match status" value="1"/>
</dbReference>
<dbReference type="Gene3D" id="3.30.465.10">
    <property type="match status" value="1"/>
</dbReference>
<comment type="caution">
    <text evidence="5">The sequence shown here is derived from an EMBL/GenBank/DDBJ whole genome shotgun (WGS) entry which is preliminary data.</text>
</comment>
<evidence type="ECO:0000313" key="5">
    <source>
        <dbReference type="EMBL" id="EWT05175.1"/>
    </source>
</evidence>
<dbReference type="AlphaFoldDB" id="W9GGJ2"/>
<dbReference type="PROSITE" id="PS51387">
    <property type="entry name" value="FAD_PCMH"/>
    <property type="match status" value="1"/>
</dbReference>